<evidence type="ECO:0000256" key="6">
    <source>
        <dbReference type="PROSITE-ProRule" id="PRU00552"/>
    </source>
</evidence>
<keyword evidence="2" id="KW-0547">Nucleotide-binding</keyword>
<accession>A0AAN9U122</accession>
<name>A0AAN9U122_9HEMI</name>
<dbReference type="GO" id="GO:0005524">
    <property type="term" value="F:ATP binding"/>
    <property type="evidence" value="ECO:0007669"/>
    <property type="project" value="UniProtKB-KW"/>
</dbReference>
<dbReference type="InterPro" id="IPR014014">
    <property type="entry name" value="RNA_helicase_DEAD_Q_motif"/>
</dbReference>
<evidence type="ECO:0000256" key="1">
    <source>
        <dbReference type="ARBA" id="ARBA00012552"/>
    </source>
</evidence>
<dbReference type="GO" id="GO:0016787">
    <property type="term" value="F:hydrolase activity"/>
    <property type="evidence" value="ECO:0007669"/>
    <property type="project" value="UniProtKB-KW"/>
</dbReference>
<dbReference type="SUPFAM" id="SSF52540">
    <property type="entry name" value="P-loop containing nucleoside triphosphate hydrolases"/>
    <property type="match status" value="1"/>
</dbReference>
<comment type="caution">
    <text evidence="8">The sequence shown here is derived from an EMBL/GenBank/DDBJ whole genome shotgun (WGS) entry which is preliminary data.</text>
</comment>
<dbReference type="Proteomes" id="UP001367676">
    <property type="component" value="Unassembled WGS sequence"/>
</dbReference>
<sequence>MFIPQHERFRSADSNLVNDLVQILKVVEGTDYVIVGDMEESKRMNESSKDYMDIPIHVSGDNVPMPIFTFVEANLKLPIMDNLKRTKYDEPTPIQKYAIPIVLNGPDLIISVVPSPCYEQLFPRYEEDEDDEDFFFKDLEDDLDDFEMYYLNNALDYYSEDYDSD</sequence>
<dbReference type="AlphaFoldDB" id="A0AAN9U122"/>
<dbReference type="InterPro" id="IPR027417">
    <property type="entry name" value="P-loop_NTPase"/>
</dbReference>
<evidence type="ECO:0000313" key="8">
    <source>
        <dbReference type="EMBL" id="KAK7603419.1"/>
    </source>
</evidence>
<feature type="short sequence motif" description="Q motif" evidence="6">
    <location>
        <begin position="68"/>
        <end position="96"/>
    </location>
</feature>
<keyword evidence="4" id="KW-0347">Helicase</keyword>
<evidence type="ECO:0000256" key="2">
    <source>
        <dbReference type="ARBA" id="ARBA00022741"/>
    </source>
</evidence>
<dbReference type="PROSITE" id="PS51195">
    <property type="entry name" value="Q_MOTIF"/>
    <property type="match status" value="1"/>
</dbReference>
<evidence type="ECO:0000256" key="5">
    <source>
        <dbReference type="ARBA" id="ARBA00022840"/>
    </source>
</evidence>
<feature type="domain" description="DEAD-box RNA helicase Q" evidence="7">
    <location>
        <begin position="68"/>
        <end position="96"/>
    </location>
</feature>
<dbReference type="Gene3D" id="3.40.50.300">
    <property type="entry name" value="P-loop containing nucleotide triphosphate hydrolases"/>
    <property type="match status" value="1"/>
</dbReference>
<protein>
    <recommendedName>
        <fullName evidence="1">RNA helicase</fullName>
        <ecNumber evidence="1">3.6.4.13</ecNumber>
    </recommendedName>
</protein>
<evidence type="ECO:0000256" key="4">
    <source>
        <dbReference type="ARBA" id="ARBA00022806"/>
    </source>
</evidence>
<reference evidence="8 9" key="1">
    <citation type="submission" date="2024-03" db="EMBL/GenBank/DDBJ databases">
        <title>Adaptation during the transition from Ophiocordyceps entomopathogen to insect associate is accompanied by gene loss and intensified selection.</title>
        <authorList>
            <person name="Ward C.M."/>
            <person name="Onetto C.A."/>
            <person name="Borneman A.R."/>
        </authorList>
    </citation>
    <scope>NUCLEOTIDE SEQUENCE [LARGE SCALE GENOMIC DNA]</scope>
    <source>
        <strain evidence="8">AWRI1</strain>
        <tissue evidence="8">Single Adult Female</tissue>
    </source>
</reference>
<dbReference type="EC" id="3.6.4.13" evidence="1"/>
<dbReference type="EMBL" id="JBBCAQ010000006">
    <property type="protein sequence ID" value="KAK7603419.1"/>
    <property type="molecule type" value="Genomic_DNA"/>
</dbReference>
<keyword evidence="5" id="KW-0067">ATP-binding</keyword>
<evidence type="ECO:0000256" key="3">
    <source>
        <dbReference type="ARBA" id="ARBA00022801"/>
    </source>
</evidence>
<keyword evidence="9" id="KW-1185">Reference proteome</keyword>
<evidence type="ECO:0000313" key="9">
    <source>
        <dbReference type="Proteomes" id="UP001367676"/>
    </source>
</evidence>
<organism evidence="8 9">
    <name type="scientific">Parthenolecanium corni</name>
    <dbReference type="NCBI Taxonomy" id="536013"/>
    <lineage>
        <taxon>Eukaryota</taxon>
        <taxon>Metazoa</taxon>
        <taxon>Ecdysozoa</taxon>
        <taxon>Arthropoda</taxon>
        <taxon>Hexapoda</taxon>
        <taxon>Insecta</taxon>
        <taxon>Pterygota</taxon>
        <taxon>Neoptera</taxon>
        <taxon>Paraneoptera</taxon>
        <taxon>Hemiptera</taxon>
        <taxon>Sternorrhyncha</taxon>
        <taxon>Coccoidea</taxon>
        <taxon>Coccidae</taxon>
        <taxon>Parthenolecanium</taxon>
    </lineage>
</organism>
<proteinExistence type="predicted"/>
<evidence type="ECO:0000259" key="7">
    <source>
        <dbReference type="PROSITE" id="PS51195"/>
    </source>
</evidence>
<dbReference type="GO" id="GO:0003724">
    <property type="term" value="F:RNA helicase activity"/>
    <property type="evidence" value="ECO:0007669"/>
    <property type="project" value="UniProtKB-EC"/>
</dbReference>
<keyword evidence="3" id="KW-0378">Hydrolase</keyword>
<gene>
    <name evidence="8" type="ORF">V9T40_003418</name>
</gene>